<dbReference type="AlphaFoldDB" id="A6NYL2"/>
<keyword evidence="2" id="KW-1185">Reference proteome</keyword>
<evidence type="ECO:0000313" key="1">
    <source>
        <dbReference type="EMBL" id="EDM98511.1"/>
    </source>
</evidence>
<sequence length="43" mass="4767">MDLTAGSRLETIGNGRFEAALCCNYDEKEGRKWKKMKADGTDG</sequence>
<reference evidence="1 2" key="2">
    <citation type="submission" date="2007-06" db="EMBL/GenBank/DDBJ databases">
        <title>Draft genome sequence of Pseudoflavonifractor capillosus ATCC 29799.</title>
        <authorList>
            <person name="Sudarsanam P."/>
            <person name="Ley R."/>
            <person name="Guruge J."/>
            <person name="Turnbaugh P.J."/>
            <person name="Mahowald M."/>
            <person name="Liep D."/>
            <person name="Gordon J."/>
        </authorList>
    </citation>
    <scope>NUCLEOTIDE SEQUENCE [LARGE SCALE GENOMIC DNA]</scope>
    <source>
        <strain evidence="1 2">ATCC 29799</strain>
    </source>
</reference>
<organism evidence="1 2">
    <name type="scientific">Pseudoflavonifractor capillosus ATCC 29799</name>
    <dbReference type="NCBI Taxonomy" id="411467"/>
    <lineage>
        <taxon>Bacteria</taxon>
        <taxon>Bacillati</taxon>
        <taxon>Bacillota</taxon>
        <taxon>Clostridia</taxon>
        <taxon>Eubacteriales</taxon>
        <taxon>Oscillospiraceae</taxon>
        <taxon>Pseudoflavonifractor</taxon>
    </lineage>
</organism>
<protein>
    <submittedName>
        <fullName evidence="1">Uncharacterized protein</fullName>
    </submittedName>
</protein>
<comment type="caution">
    <text evidence="1">The sequence shown here is derived from an EMBL/GenBank/DDBJ whole genome shotgun (WGS) entry which is preliminary data.</text>
</comment>
<dbReference type="STRING" id="411467.BACCAP_03313"/>
<accession>A6NYL2</accession>
<reference evidence="1 2" key="1">
    <citation type="submission" date="2007-04" db="EMBL/GenBank/DDBJ databases">
        <authorList>
            <person name="Fulton L."/>
            <person name="Clifton S."/>
            <person name="Fulton B."/>
            <person name="Xu J."/>
            <person name="Minx P."/>
            <person name="Pepin K.H."/>
            <person name="Johnson M."/>
            <person name="Thiruvilangam P."/>
            <person name="Bhonagiri V."/>
            <person name="Nash W.E."/>
            <person name="Mardis E.R."/>
            <person name="Wilson R.K."/>
        </authorList>
    </citation>
    <scope>NUCLEOTIDE SEQUENCE [LARGE SCALE GENOMIC DNA]</scope>
    <source>
        <strain evidence="1 2">ATCC 29799</strain>
    </source>
</reference>
<evidence type="ECO:0000313" key="2">
    <source>
        <dbReference type="Proteomes" id="UP000003639"/>
    </source>
</evidence>
<proteinExistence type="predicted"/>
<name>A6NYL2_9FIRM</name>
<gene>
    <name evidence="1" type="ORF">BACCAP_03313</name>
</gene>
<dbReference type="Proteomes" id="UP000003639">
    <property type="component" value="Unassembled WGS sequence"/>
</dbReference>
<dbReference type="EMBL" id="AAXG02000032">
    <property type="protein sequence ID" value="EDM98511.1"/>
    <property type="molecule type" value="Genomic_DNA"/>
</dbReference>